<reference evidence="7" key="1">
    <citation type="submission" date="2018-01" db="EMBL/GenBank/DDBJ databases">
        <authorList>
            <person name="Mao J.F."/>
        </authorList>
    </citation>
    <scope>NUCLEOTIDE SEQUENCE</scope>
    <source>
        <strain evidence="7">Huo1</strain>
        <tissue evidence="7">Leaf</tissue>
    </source>
</reference>
<evidence type="ECO:0000256" key="1">
    <source>
        <dbReference type="ARBA" id="ARBA00022723"/>
    </source>
</evidence>
<dbReference type="AlphaFoldDB" id="A0A8X8X8R9"/>
<evidence type="ECO:0000256" key="4">
    <source>
        <dbReference type="PROSITE-ProRule" id="PRU00134"/>
    </source>
</evidence>
<evidence type="ECO:0000256" key="3">
    <source>
        <dbReference type="ARBA" id="ARBA00022833"/>
    </source>
</evidence>
<dbReference type="PROSITE" id="PS50865">
    <property type="entry name" value="ZF_MYND_2"/>
    <property type="match status" value="1"/>
</dbReference>
<keyword evidence="1" id="KW-0479">Metal-binding</keyword>
<evidence type="ECO:0000313" key="7">
    <source>
        <dbReference type="EMBL" id="KAG6409980.1"/>
    </source>
</evidence>
<dbReference type="EMBL" id="PNBA02000010">
    <property type="protein sequence ID" value="KAG6409980.1"/>
    <property type="molecule type" value="Genomic_DNA"/>
</dbReference>
<dbReference type="GO" id="GO:0005737">
    <property type="term" value="C:cytoplasm"/>
    <property type="evidence" value="ECO:0007669"/>
    <property type="project" value="InterPro"/>
</dbReference>
<keyword evidence="3" id="KW-0862">Zinc</keyword>
<keyword evidence="2 4" id="KW-0863">Zinc-finger</keyword>
<dbReference type="Pfam" id="PF01753">
    <property type="entry name" value="zf-MYND"/>
    <property type="match status" value="1"/>
</dbReference>
<comment type="caution">
    <text evidence="7">The sequence shown here is derived from an EMBL/GenBank/DDBJ whole genome shotgun (WGS) entry which is preliminary data.</text>
</comment>
<accession>A0A8X8X8R9</accession>
<protein>
    <recommendedName>
        <fullName evidence="6">MYND-type domain-containing protein</fullName>
    </recommendedName>
</protein>
<dbReference type="InterPro" id="IPR002893">
    <property type="entry name" value="Znf_MYND"/>
</dbReference>
<keyword evidence="8" id="KW-1185">Reference proteome</keyword>
<dbReference type="GO" id="GO:0008270">
    <property type="term" value="F:zinc ion binding"/>
    <property type="evidence" value="ECO:0007669"/>
    <property type="project" value="UniProtKB-KW"/>
</dbReference>
<gene>
    <name evidence="7" type="ORF">SASPL_128024</name>
</gene>
<dbReference type="Gene3D" id="6.10.140.2220">
    <property type="match status" value="1"/>
</dbReference>
<dbReference type="Pfam" id="PF04194">
    <property type="entry name" value="PDCD2_C"/>
    <property type="match status" value="1"/>
</dbReference>
<evidence type="ECO:0000256" key="2">
    <source>
        <dbReference type="ARBA" id="ARBA00022771"/>
    </source>
</evidence>
<reference evidence="7" key="2">
    <citation type="submission" date="2020-08" db="EMBL/GenBank/DDBJ databases">
        <title>Plant Genome Project.</title>
        <authorList>
            <person name="Zhang R.-G."/>
        </authorList>
    </citation>
    <scope>NUCLEOTIDE SEQUENCE</scope>
    <source>
        <strain evidence="7">Huo1</strain>
        <tissue evidence="7">Leaf</tissue>
    </source>
</reference>
<dbReference type="InterPro" id="IPR007320">
    <property type="entry name" value="PDCD2_C"/>
</dbReference>
<proteinExistence type="predicted"/>
<name>A0A8X8X8R9_SALSN</name>
<feature type="compositionally biased region" description="Acidic residues" evidence="5">
    <location>
        <begin position="19"/>
        <end position="47"/>
    </location>
</feature>
<dbReference type="Proteomes" id="UP000298416">
    <property type="component" value="Unassembled WGS sequence"/>
</dbReference>
<evidence type="ECO:0000259" key="6">
    <source>
        <dbReference type="PROSITE" id="PS50865"/>
    </source>
</evidence>
<evidence type="ECO:0000313" key="8">
    <source>
        <dbReference type="Proteomes" id="UP000298416"/>
    </source>
</evidence>
<dbReference type="SUPFAM" id="SSF144232">
    <property type="entry name" value="HIT/MYND zinc finger-like"/>
    <property type="match status" value="1"/>
</dbReference>
<sequence length="431" mass="48619">MDIDFEEEKLKSLQISSLSEEEEDEGGAPDNDEEDADSDEIDDEEDQIPMTLGFAEKPKNPWSSHRQYFPSKAGGSPAWLDPINLPSGSSILCDFCSEPLQFLLQVYAPLPEESTFHRTLFVFMCSSMSCLLRDQHEQWKRSPEVQSRSIKVFRCQLPRANPFYSSEAPAEDGSQQPLTAGAMLCDWCRAWKGDKICSSCRRVRYCSGKHQAAHWRSASSSHKVLCQQLEASGKESELDKIPLNSNVVLNFKCTFQSYGVYYRICNSLWPEYEITCEDESDFDEAMSNDNGTGNALVSRSRTEGSDGNLMKYFKASDENSSWASFQERISSAPEQVLRYSSSSQAKPLWPVFSGRPSKPDIPRCNHCGGTRAFEFQVLPQILYFFHVKDAEDSLDWATIAVYTCEASCEGGASYKEEFAWVQLSSQSISHQ</sequence>
<evidence type="ECO:0000256" key="5">
    <source>
        <dbReference type="SAM" id="MobiDB-lite"/>
    </source>
</evidence>
<organism evidence="7">
    <name type="scientific">Salvia splendens</name>
    <name type="common">Scarlet sage</name>
    <dbReference type="NCBI Taxonomy" id="180675"/>
    <lineage>
        <taxon>Eukaryota</taxon>
        <taxon>Viridiplantae</taxon>
        <taxon>Streptophyta</taxon>
        <taxon>Embryophyta</taxon>
        <taxon>Tracheophyta</taxon>
        <taxon>Spermatophyta</taxon>
        <taxon>Magnoliopsida</taxon>
        <taxon>eudicotyledons</taxon>
        <taxon>Gunneridae</taxon>
        <taxon>Pentapetalae</taxon>
        <taxon>asterids</taxon>
        <taxon>lamiids</taxon>
        <taxon>Lamiales</taxon>
        <taxon>Lamiaceae</taxon>
        <taxon>Nepetoideae</taxon>
        <taxon>Mentheae</taxon>
        <taxon>Salviinae</taxon>
        <taxon>Salvia</taxon>
        <taxon>Salvia subgen. Calosphace</taxon>
        <taxon>core Calosphace</taxon>
    </lineage>
</organism>
<dbReference type="PANTHER" id="PTHR12298">
    <property type="entry name" value="PCDC2 PROGRAMMED CELL DEATH PROTEIN 2 -RELATED"/>
    <property type="match status" value="1"/>
</dbReference>
<feature type="region of interest" description="Disordered" evidence="5">
    <location>
        <begin position="1"/>
        <end position="48"/>
    </location>
</feature>
<dbReference type="PANTHER" id="PTHR12298:SF4">
    <property type="entry name" value="PROGRAMMED CELL DEATH PROTEIN 2"/>
    <property type="match status" value="1"/>
</dbReference>
<feature type="domain" description="MYND-type" evidence="6">
    <location>
        <begin position="185"/>
        <end position="226"/>
    </location>
</feature>